<dbReference type="GO" id="GO:0007165">
    <property type="term" value="P:signal transduction"/>
    <property type="evidence" value="ECO:0007669"/>
    <property type="project" value="InterPro"/>
</dbReference>
<dbReference type="PANTHER" id="PTHR22617:SF23">
    <property type="entry name" value="CHEMOTAXIS PROTEIN CHEW"/>
    <property type="match status" value="1"/>
</dbReference>
<dbReference type="RefSeq" id="WP_167918269.1">
    <property type="nucleotide sequence ID" value="NZ_JAATIT010000001.1"/>
</dbReference>
<dbReference type="SMART" id="SM00260">
    <property type="entry name" value="CheW"/>
    <property type="match status" value="1"/>
</dbReference>
<keyword evidence="3" id="KW-1185">Reference proteome</keyword>
<evidence type="ECO:0000259" key="1">
    <source>
        <dbReference type="PROSITE" id="PS50851"/>
    </source>
</evidence>
<reference evidence="2 3" key="1">
    <citation type="submission" date="2020-03" db="EMBL/GenBank/DDBJ databases">
        <title>Genomic Encyclopedia of Type Strains, Phase IV (KMG-IV): sequencing the most valuable type-strain genomes for metagenomic binning, comparative biology and taxonomic classification.</title>
        <authorList>
            <person name="Goeker M."/>
        </authorList>
    </citation>
    <scope>NUCLEOTIDE SEQUENCE [LARGE SCALE GENOMIC DNA]</scope>
    <source>
        <strain evidence="2 3">DSM 25229</strain>
    </source>
</reference>
<name>A0A7X5XN36_9SPHN</name>
<dbReference type="GO" id="GO:0005829">
    <property type="term" value="C:cytosol"/>
    <property type="evidence" value="ECO:0007669"/>
    <property type="project" value="TreeGrafter"/>
</dbReference>
<dbReference type="InterPro" id="IPR002545">
    <property type="entry name" value="CheW-lke_dom"/>
</dbReference>
<organism evidence="2 3">
    <name type="scientific">Sphingopyxis italica</name>
    <dbReference type="NCBI Taxonomy" id="1129133"/>
    <lineage>
        <taxon>Bacteria</taxon>
        <taxon>Pseudomonadati</taxon>
        <taxon>Pseudomonadota</taxon>
        <taxon>Alphaproteobacteria</taxon>
        <taxon>Sphingomonadales</taxon>
        <taxon>Sphingomonadaceae</taxon>
        <taxon>Sphingopyxis</taxon>
    </lineage>
</organism>
<evidence type="ECO:0000313" key="3">
    <source>
        <dbReference type="Proteomes" id="UP000535078"/>
    </source>
</evidence>
<dbReference type="GO" id="GO:0006935">
    <property type="term" value="P:chemotaxis"/>
    <property type="evidence" value="ECO:0007669"/>
    <property type="project" value="InterPro"/>
</dbReference>
<sequence length="153" mass="16288">MMENLYLVARIADTRVALRSRAIHSVVTVGTPVEVPGAPPHVAGLFALRSRVFTLIDPHVVIGLSDVPVAPGQRVIVVEVAEHGYALIADEIEDVCFIEAPETRIAGKLLPGWARVADAMIEYRGASLLVVDPSNFIMLPASGSGPIKCAVEV</sequence>
<dbReference type="Proteomes" id="UP000535078">
    <property type="component" value="Unassembled WGS sequence"/>
</dbReference>
<dbReference type="AlphaFoldDB" id="A0A7X5XN36"/>
<proteinExistence type="predicted"/>
<gene>
    <name evidence="2" type="ORF">GGR90_000006</name>
</gene>
<accession>A0A7X5XN36</accession>
<protein>
    <submittedName>
        <fullName evidence="2">Purine-binding chemotaxis protein CheW</fullName>
    </submittedName>
</protein>
<dbReference type="InterPro" id="IPR039315">
    <property type="entry name" value="CheW"/>
</dbReference>
<comment type="caution">
    <text evidence="2">The sequence shown here is derived from an EMBL/GenBank/DDBJ whole genome shotgun (WGS) entry which is preliminary data.</text>
</comment>
<dbReference type="Pfam" id="PF01584">
    <property type="entry name" value="CheW"/>
    <property type="match status" value="1"/>
</dbReference>
<dbReference type="PROSITE" id="PS50851">
    <property type="entry name" value="CHEW"/>
    <property type="match status" value="1"/>
</dbReference>
<dbReference type="EMBL" id="JAATIT010000001">
    <property type="protein sequence ID" value="NJB87854.1"/>
    <property type="molecule type" value="Genomic_DNA"/>
</dbReference>
<feature type="domain" description="CheW-like" evidence="1">
    <location>
        <begin position="3"/>
        <end position="142"/>
    </location>
</feature>
<dbReference type="PANTHER" id="PTHR22617">
    <property type="entry name" value="CHEMOTAXIS SENSOR HISTIDINE KINASE-RELATED"/>
    <property type="match status" value="1"/>
</dbReference>
<dbReference type="SUPFAM" id="SSF50341">
    <property type="entry name" value="CheW-like"/>
    <property type="match status" value="1"/>
</dbReference>
<dbReference type="InterPro" id="IPR036061">
    <property type="entry name" value="CheW-like_dom_sf"/>
</dbReference>
<dbReference type="Gene3D" id="2.40.50.180">
    <property type="entry name" value="CheA-289, Domain 4"/>
    <property type="match status" value="1"/>
</dbReference>
<evidence type="ECO:0000313" key="2">
    <source>
        <dbReference type="EMBL" id="NJB87854.1"/>
    </source>
</evidence>